<dbReference type="AlphaFoldDB" id="A0A1H9PG31"/>
<feature type="transmembrane region" description="Helical" evidence="1">
    <location>
        <begin position="6"/>
        <end position="24"/>
    </location>
</feature>
<dbReference type="eggNOG" id="COG3326">
    <property type="taxonomic scope" value="Bacteria"/>
</dbReference>
<dbReference type="EMBL" id="FOGJ01000006">
    <property type="protein sequence ID" value="SER47171.1"/>
    <property type="molecule type" value="Genomic_DNA"/>
</dbReference>
<evidence type="ECO:0000313" key="3">
    <source>
        <dbReference type="Proteomes" id="UP000182584"/>
    </source>
</evidence>
<evidence type="ECO:0000313" key="2">
    <source>
        <dbReference type="EMBL" id="SER47171.1"/>
    </source>
</evidence>
<dbReference type="RefSeq" id="WP_074755006.1">
    <property type="nucleotide sequence ID" value="NZ_FOGJ01000006.1"/>
</dbReference>
<name>A0A1H9PG31_BUTFI</name>
<accession>A0A1H9PG31</accession>
<sequence length="96" mass="10880">MNSIILITSYIIIVNLLGFAAMGIDKHKAKAGSYRIPEATLFILALIGGSIGSTIGMFFFRHKTRHWYFVVFMPTILILQVISVIAVCYFVNFRFM</sequence>
<protein>
    <submittedName>
        <fullName evidence="2">Uncharacterized membrane protein YsdA, DUF1294 family</fullName>
    </submittedName>
</protein>
<dbReference type="OrthoDB" id="1698854at2"/>
<gene>
    <name evidence="2" type="ORF">SAMN04487884_10622</name>
</gene>
<dbReference type="Proteomes" id="UP000182584">
    <property type="component" value="Unassembled WGS sequence"/>
</dbReference>
<organism evidence="2 3">
    <name type="scientific">Butyrivibrio fibrisolvens</name>
    <dbReference type="NCBI Taxonomy" id="831"/>
    <lineage>
        <taxon>Bacteria</taxon>
        <taxon>Bacillati</taxon>
        <taxon>Bacillota</taxon>
        <taxon>Clostridia</taxon>
        <taxon>Lachnospirales</taxon>
        <taxon>Lachnospiraceae</taxon>
        <taxon>Butyrivibrio</taxon>
    </lineage>
</organism>
<feature type="transmembrane region" description="Helical" evidence="1">
    <location>
        <begin position="66"/>
        <end position="91"/>
    </location>
</feature>
<keyword evidence="1" id="KW-1133">Transmembrane helix</keyword>
<proteinExistence type="predicted"/>
<dbReference type="Pfam" id="PF06961">
    <property type="entry name" value="DUF1294"/>
    <property type="match status" value="1"/>
</dbReference>
<keyword evidence="1" id="KW-0812">Transmembrane</keyword>
<keyword evidence="1" id="KW-0472">Membrane</keyword>
<reference evidence="2 3" key="1">
    <citation type="submission" date="2016-10" db="EMBL/GenBank/DDBJ databases">
        <authorList>
            <person name="de Groot N.N."/>
        </authorList>
    </citation>
    <scope>NUCLEOTIDE SEQUENCE [LARGE SCALE GENOMIC DNA]</scope>
    <source>
        <strain evidence="2 3">AR40</strain>
    </source>
</reference>
<evidence type="ECO:0000256" key="1">
    <source>
        <dbReference type="SAM" id="Phobius"/>
    </source>
</evidence>
<dbReference type="InterPro" id="IPR010718">
    <property type="entry name" value="DUF1294"/>
</dbReference>
<feature type="transmembrane region" description="Helical" evidence="1">
    <location>
        <begin position="36"/>
        <end position="60"/>
    </location>
</feature>